<comment type="cofactor">
    <cofactor evidence="1">
        <name>Zn(2+)</name>
        <dbReference type="ChEBI" id="CHEBI:29105"/>
    </cofactor>
</comment>
<evidence type="ECO:0000313" key="7">
    <source>
        <dbReference type="Proteomes" id="UP000799429"/>
    </source>
</evidence>
<dbReference type="SUPFAM" id="SSF50129">
    <property type="entry name" value="GroES-like"/>
    <property type="match status" value="1"/>
</dbReference>
<reference evidence="6" key="1">
    <citation type="journal article" date="2020" name="Stud. Mycol.">
        <title>101 Dothideomycetes genomes: a test case for predicting lifestyles and emergence of pathogens.</title>
        <authorList>
            <person name="Haridas S."/>
            <person name="Albert R."/>
            <person name="Binder M."/>
            <person name="Bloem J."/>
            <person name="Labutti K."/>
            <person name="Salamov A."/>
            <person name="Andreopoulos B."/>
            <person name="Baker S."/>
            <person name="Barry K."/>
            <person name="Bills G."/>
            <person name="Bluhm B."/>
            <person name="Cannon C."/>
            <person name="Castanera R."/>
            <person name="Culley D."/>
            <person name="Daum C."/>
            <person name="Ezra D."/>
            <person name="Gonzalez J."/>
            <person name="Henrissat B."/>
            <person name="Kuo A."/>
            <person name="Liang C."/>
            <person name="Lipzen A."/>
            <person name="Lutzoni F."/>
            <person name="Magnuson J."/>
            <person name="Mondo S."/>
            <person name="Nolan M."/>
            <person name="Ohm R."/>
            <person name="Pangilinan J."/>
            <person name="Park H.-J."/>
            <person name="Ramirez L."/>
            <person name="Alfaro M."/>
            <person name="Sun H."/>
            <person name="Tritt A."/>
            <person name="Yoshinaga Y."/>
            <person name="Zwiers L.-H."/>
            <person name="Turgeon B."/>
            <person name="Goodwin S."/>
            <person name="Spatafora J."/>
            <person name="Crous P."/>
            <person name="Grigoriev I."/>
        </authorList>
    </citation>
    <scope>NUCLEOTIDE SEQUENCE</scope>
    <source>
        <strain evidence="6">CBS 101060</strain>
    </source>
</reference>
<dbReference type="InterPro" id="IPR011032">
    <property type="entry name" value="GroES-like_sf"/>
</dbReference>
<dbReference type="SUPFAM" id="SSF51735">
    <property type="entry name" value="NAD(P)-binding Rossmann-fold domains"/>
    <property type="match status" value="1"/>
</dbReference>
<evidence type="ECO:0000256" key="4">
    <source>
        <dbReference type="ARBA" id="ARBA00023002"/>
    </source>
</evidence>
<dbReference type="Pfam" id="PF08240">
    <property type="entry name" value="ADH_N"/>
    <property type="match status" value="1"/>
</dbReference>
<dbReference type="FunFam" id="3.40.50.720:FF:000022">
    <property type="entry name" value="Cinnamyl alcohol dehydrogenase"/>
    <property type="match status" value="1"/>
</dbReference>
<dbReference type="InterPro" id="IPR013154">
    <property type="entry name" value="ADH-like_N"/>
</dbReference>
<comment type="caution">
    <text evidence="6">The sequence shown here is derived from an EMBL/GenBank/DDBJ whole genome shotgun (WGS) entry which is preliminary data.</text>
</comment>
<dbReference type="PROSITE" id="PS00059">
    <property type="entry name" value="ADH_ZINC"/>
    <property type="match status" value="1"/>
</dbReference>
<name>A0A9P4SHT1_9PEZI</name>
<evidence type="ECO:0000313" key="6">
    <source>
        <dbReference type="EMBL" id="KAF2842918.1"/>
    </source>
</evidence>
<keyword evidence="4" id="KW-0560">Oxidoreductase</keyword>
<sequence>MSVKSVNVYRGVDGTIKQTPVELNVDLKPREILLRITHSGFCGTDRAFLPYGLALGHEGVGIVEKVGSEVTQFKVGDRAGGGYLRGSCGHCSYCLSGDEIMCYQRDIFGESNYNQGTFADYYVGTETYLHKIPDELSSEEAAPLQCAGATVYTALIRNLKPGMRVGIVGVGGLGHLAIQFASRLGAEVVVFSYTGSKEKEAKSLGAQEFYLIDEIDRLPEPVHLILFAGKGVPDLKKFFKKEVLARSGTLIPLSEPASTYDLPGFDTFFNSYNLASNLVASRKYHDDMLKFAATHSIKPIIEKFEMSEKGLNEVLEKLVSGKIRYRAVLCALGGLGKVD</sequence>
<dbReference type="PROSITE" id="PS00065">
    <property type="entry name" value="D_2_HYDROXYACID_DH_1"/>
    <property type="match status" value="1"/>
</dbReference>
<accession>A0A9P4SHT1</accession>
<dbReference type="Gene3D" id="3.90.180.10">
    <property type="entry name" value="Medium-chain alcohol dehydrogenases, catalytic domain"/>
    <property type="match status" value="1"/>
</dbReference>
<dbReference type="InterPro" id="IPR002328">
    <property type="entry name" value="ADH_Zn_CS"/>
</dbReference>
<keyword evidence="7" id="KW-1185">Reference proteome</keyword>
<dbReference type="PANTHER" id="PTHR42683">
    <property type="entry name" value="ALDEHYDE REDUCTASE"/>
    <property type="match status" value="1"/>
</dbReference>
<gene>
    <name evidence="6" type="ORF">M501DRAFT_965785</name>
</gene>
<dbReference type="GO" id="GO:0008270">
    <property type="term" value="F:zinc ion binding"/>
    <property type="evidence" value="ECO:0007669"/>
    <property type="project" value="InterPro"/>
</dbReference>
<dbReference type="Proteomes" id="UP000799429">
    <property type="component" value="Unassembled WGS sequence"/>
</dbReference>
<protein>
    <submittedName>
        <fullName evidence="6">GroES-like protein</fullName>
    </submittedName>
</protein>
<dbReference type="InterPro" id="IPR020843">
    <property type="entry name" value="ER"/>
</dbReference>
<dbReference type="AlphaFoldDB" id="A0A9P4SHT1"/>
<dbReference type="InterPro" id="IPR047109">
    <property type="entry name" value="CAD-like"/>
</dbReference>
<dbReference type="InterPro" id="IPR029752">
    <property type="entry name" value="D-isomer_DH_CS1"/>
</dbReference>
<evidence type="ECO:0000256" key="3">
    <source>
        <dbReference type="ARBA" id="ARBA00022833"/>
    </source>
</evidence>
<dbReference type="EMBL" id="MU006089">
    <property type="protein sequence ID" value="KAF2842918.1"/>
    <property type="molecule type" value="Genomic_DNA"/>
</dbReference>
<feature type="domain" description="Enoyl reductase (ER)" evidence="5">
    <location>
        <begin position="11"/>
        <end position="329"/>
    </location>
</feature>
<keyword evidence="2" id="KW-0479">Metal-binding</keyword>
<keyword evidence="3" id="KW-0862">Zinc</keyword>
<evidence type="ECO:0000259" key="5">
    <source>
        <dbReference type="SMART" id="SM00829"/>
    </source>
</evidence>
<dbReference type="SMART" id="SM00829">
    <property type="entry name" value="PKS_ER"/>
    <property type="match status" value="1"/>
</dbReference>
<dbReference type="Gene3D" id="3.40.50.720">
    <property type="entry name" value="NAD(P)-binding Rossmann-like Domain"/>
    <property type="match status" value="1"/>
</dbReference>
<dbReference type="CDD" id="cd05283">
    <property type="entry name" value="CAD1"/>
    <property type="match status" value="1"/>
</dbReference>
<dbReference type="InterPro" id="IPR036291">
    <property type="entry name" value="NAD(P)-bd_dom_sf"/>
</dbReference>
<proteinExistence type="predicted"/>
<evidence type="ECO:0000256" key="2">
    <source>
        <dbReference type="ARBA" id="ARBA00022723"/>
    </source>
</evidence>
<dbReference type="GO" id="GO:0016616">
    <property type="term" value="F:oxidoreductase activity, acting on the CH-OH group of donors, NAD or NADP as acceptor"/>
    <property type="evidence" value="ECO:0007669"/>
    <property type="project" value="InterPro"/>
</dbReference>
<evidence type="ECO:0000256" key="1">
    <source>
        <dbReference type="ARBA" id="ARBA00001947"/>
    </source>
</evidence>
<organism evidence="6 7">
    <name type="scientific">Patellaria atrata CBS 101060</name>
    <dbReference type="NCBI Taxonomy" id="1346257"/>
    <lineage>
        <taxon>Eukaryota</taxon>
        <taxon>Fungi</taxon>
        <taxon>Dikarya</taxon>
        <taxon>Ascomycota</taxon>
        <taxon>Pezizomycotina</taxon>
        <taxon>Dothideomycetes</taxon>
        <taxon>Dothideomycetes incertae sedis</taxon>
        <taxon>Patellariales</taxon>
        <taxon>Patellariaceae</taxon>
        <taxon>Patellaria</taxon>
    </lineage>
</organism>
<dbReference type="OrthoDB" id="1879366at2759"/>